<dbReference type="InterPro" id="IPR003779">
    <property type="entry name" value="CMD-like"/>
</dbReference>
<dbReference type="Gene3D" id="1.20.1290.10">
    <property type="entry name" value="AhpD-like"/>
    <property type="match status" value="1"/>
</dbReference>
<feature type="domain" description="Carboxymuconolactone decarboxylase-like" evidence="1">
    <location>
        <begin position="61"/>
        <end position="102"/>
    </location>
</feature>
<dbReference type="EMBL" id="POUB01000176">
    <property type="protein sequence ID" value="PZF92518.1"/>
    <property type="molecule type" value="Genomic_DNA"/>
</dbReference>
<reference evidence="2 3" key="1">
    <citation type="submission" date="2018-01" db="EMBL/GenBank/DDBJ databases">
        <title>Draft genome sequence of Salinispora sp. 13K206.</title>
        <authorList>
            <person name="Sahin N."/>
            <person name="Saygin H."/>
            <person name="Ay H."/>
        </authorList>
    </citation>
    <scope>NUCLEOTIDE SEQUENCE [LARGE SCALE GENOMIC DNA]</scope>
    <source>
        <strain evidence="2 3">13K206</strain>
    </source>
</reference>
<dbReference type="AlphaFoldDB" id="A0A2W2CLH7"/>
<evidence type="ECO:0000259" key="1">
    <source>
        <dbReference type="Pfam" id="PF02627"/>
    </source>
</evidence>
<evidence type="ECO:0000313" key="2">
    <source>
        <dbReference type="EMBL" id="PZF92518.1"/>
    </source>
</evidence>
<gene>
    <name evidence="2" type="ORF">C1I99_21695</name>
</gene>
<name>A0A2W2CLH7_9ACTN</name>
<evidence type="ECO:0000313" key="3">
    <source>
        <dbReference type="Proteomes" id="UP000248749"/>
    </source>
</evidence>
<keyword evidence="3" id="KW-1185">Reference proteome</keyword>
<keyword evidence="2" id="KW-0575">Peroxidase</keyword>
<dbReference type="GO" id="GO:0004601">
    <property type="term" value="F:peroxidase activity"/>
    <property type="evidence" value="ECO:0007669"/>
    <property type="project" value="UniProtKB-KW"/>
</dbReference>
<dbReference type="Pfam" id="PF02627">
    <property type="entry name" value="CMD"/>
    <property type="match status" value="1"/>
</dbReference>
<proteinExistence type="predicted"/>
<accession>A0A2W2CLH7</accession>
<keyword evidence="2" id="KW-0560">Oxidoreductase</keyword>
<comment type="caution">
    <text evidence="2">The sequence shown here is derived from an EMBL/GenBank/DDBJ whole genome shotgun (WGS) entry which is preliminary data.</text>
</comment>
<dbReference type="SUPFAM" id="SSF69118">
    <property type="entry name" value="AhpD-like"/>
    <property type="match status" value="2"/>
</dbReference>
<dbReference type="Proteomes" id="UP000248749">
    <property type="component" value="Unassembled WGS sequence"/>
</dbReference>
<dbReference type="InterPro" id="IPR029032">
    <property type="entry name" value="AhpD-like"/>
</dbReference>
<sequence>MVARVARRPSQGQVRRVTPVPPEHARGLVAAVYHQVERDFGMLAPPVSLHSPAPSVLAACWVVLRETLVAAGRVDRAAREAVAAAVSAANACPYCQEVHSATMAGLAGPAAHASADTRLARVAGWARDSTDRAAARHAELPVPADQAAELVGVALAFHYLNRMVNVFLDASPIPATVPASVRGGVRRIFGRLMARPARRDRPAGAALRLLPAAPPPADLAWAAGTPTMADALARAAAAIDAAGRRSVPPAVRDLVTARLAEWDGQPTGLSRAWVGDAVRDLPAAERPAGRLALLTALAAYQVDDDVVDGVRAAGADDAALVELTAWASMAAARRAVSWIPLAPAPPP</sequence>
<organism evidence="2 3">
    <name type="scientific">Micromonospora deserti</name>
    <dbReference type="NCBI Taxonomy" id="2070366"/>
    <lineage>
        <taxon>Bacteria</taxon>
        <taxon>Bacillati</taxon>
        <taxon>Actinomycetota</taxon>
        <taxon>Actinomycetes</taxon>
        <taxon>Micromonosporales</taxon>
        <taxon>Micromonosporaceae</taxon>
        <taxon>Micromonospora</taxon>
    </lineage>
</organism>
<protein>
    <submittedName>
        <fullName evidence="2">Alkylhydroperoxidase</fullName>
    </submittedName>
</protein>